<sequence length="46" mass="5209">LYELLAEINKECAVIVVSHDINTLKQHAKTMVYVMGTTAPFSTYHK</sequence>
<dbReference type="EMBL" id="SNRY01002726">
    <property type="protein sequence ID" value="KAA6323781.1"/>
    <property type="molecule type" value="Genomic_DNA"/>
</dbReference>
<dbReference type="AlphaFoldDB" id="A0A5J4QS29"/>
<proteinExistence type="predicted"/>
<protein>
    <recommendedName>
        <fullName evidence="2">High-affinity zinc uptake system ATP-binding protein ZnuC</fullName>
    </recommendedName>
</protein>
<evidence type="ECO:0008006" key="2">
    <source>
        <dbReference type="Google" id="ProtNLM"/>
    </source>
</evidence>
<feature type="non-terminal residue" evidence="1">
    <location>
        <position position="1"/>
    </location>
</feature>
<accession>A0A5J4QS29</accession>
<organism evidence="1">
    <name type="scientific">termite gut metagenome</name>
    <dbReference type="NCBI Taxonomy" id="433724"/>
    <lineage>
        <taxon>unclassified sequences</taxon>
        <taxon>metagenomes</taxon>
        <taxon>organismal metagenomes</taxon>
    </lineage>
</organism>
<reference evidence="1" key="1">
    <citation type="submission" date="2019-03" db="EMBL/GenBank/DDBJ databases">
        <title>Single cell metagenomics reveals metabolic interactions within the superorganism composed of flagellate Streblomastix strix and complex community of Bacteroidetes bacteria on its surface.</title>
        <authorList>
            <person name="Treitli S.C."/>
            <person name="Kolisko M."/>
            <person name="Husnik F."/>
            <person name="Keeling P."/>
            <person name="Hampl V."/>
        </authorList>
    </citation>
    <scope>NUCLEOTIDE SEQUENCE</scope>
    <source>
        <strain evidence="1">STM</strain>
    </source>
</reference>
<evidence type="ECO:0000313" key="1">
    <source>
        <dbReference type="EMBL" id="KAA6323781.1"/>
    </source>
</evidence>
<comment type="caution">
    <text evidence="1">The sequence shown here is derived from an EMBL/GenBank/DDBJ whole genome shotgun (WGS) entry which is preliminary data.</text>
</comment>
<gene>
    <name evidence="1" type="ORF">EZS27_026817</name>
</gene>
<name>A0A5J4QS29_9ZZZZ</name>